<dbReference type="Proteomes" id="UP000204280">
    <property type="component" value="Segment"/>
</dbReference>
<dbReference type="EMBL" id="KT001915">
    <property type="protein sequence ID" value="AKU43720.1"/>
    <property type="molecule type" value="Genomic_DNA"/>
</dbReference>
<dbReference type="RefSeq" id="YP_009203788.1">
    <property type="nucleotide sequence ID" value="NC_028857.1"/>
</dbReference>
<keyword evidence="2" id="KW-1185">Reference proteome</keyword>
<dbReference type="KEGG" id="vg:26647988"/>
<evidence type="ECO:0000313" key="1">
    <source>
        <dbReference type="EMBL" id="AKU43720.1"/>
    </source>
</evidence>
<protein>
    <submittedName>
        <fullName evidence="1">Uncharacterized protein</fullName>
    </submittedName>
</protein>
<dbReference type="GeneID" id="26647988"/>
<evidence type="ECO:0000313" key="2">
    <source>
        <dbReference type="Proteomes" id="UP000204280"/>
    </source>
</evidence>
<proteinExistence type="predicted"/>
<accession>A0A0K1LNJ4</accession>
<gene>
    <name evidence="1" type="ORF">CPT_Merlin74</name>
</gene>
<dbReference type="OrthoDB" id="40360at10239"/>
<name>A0A0K1LNJ4_9CAUD</name>
<reference evidence="1 2" key="1">
    <citation type="journal article" date="2015" name="Genome Announc.">
        <title>Complete Genome Sequence of Citrobacter freundii Myophage Merlin.</title>
        <authorList>
            <person name="LeSage K.C."/>
            <person name="Hargrove E.C."/>
            <person name="Cahill J.L."/>
            <person name="Rasche E.S."/>
            <person name="Kuty Everett G.F."/>
        </authorList>
    </citation>
    <scope>NUCLEOTIDE SEQUENCE [LARGE SCALE GENOMIC DNA]</scope>
</reference>
<sequence length="87" mass="9901">MIIKSKVSHIVIDFNVSTERGRTDLMVEIKGQEVIFRARSIRCEMSLNIAKHHPNAINDCVKTLISDIYQSEADLVVREVFHTVGYA</sequence>
<organism evidence="1 2">
    <name type="scientific">Citrobacter phage Merlin</name>
    <dbReference type="NCBI Taxonomy" id="1675602"/>
    <lineage>
        <taxon>Viruses</taxon>
        <taxon>Duplodnaviria</taxon>
        <taxon>Heunggongvirae</taxon>
        <taxon>Uroviricota</taxon>
        <taxon>Caudoviricetes</taxon>
        <taxon>Pantevenvirales</taxon>
        <taxon>Straboviridae</taxon>
        <taxon>Tevenvirinae</taxon>
        <taxon>Moonvirus</taxon>
        <taxon>Moonvirus merlin</taxon>
    </lineage>
</organism>